<dbReference type="PANTHER" id="PTHR11571:SF256">
    <property type="entry name" value="GST C-TERMINAL DOMAIN-CONTAINING PROTEIN-RELATED"/>
    <property type="match status" value="1"/>
</dbReference>
<dbReference type="Pfam" id="PF14497">
    <property type="entry name" value="GST_C_3"/>
    <property type="match status" value="1"/>
</dbReference>
<dbReference type="InterPro" id="IPR050213">
    <property type="entry name" value="GST_superfamily"/>
</dbReference>
<dbReference type="Proteomes" id="UP001151582">
    <property type="component" value="Unassembled WGS sequence"/>
</dbReference>
<dbReference type="GO" id="GO:0004364">
    <property type="term" value="F:glutathione transferase activity"/>
    <property type="evidence" value="ECO:0007669"/>
    <property type="project" value="TreeGrafter"/>
</dbReference>
<dbReference type="PROSITE" id="PS50404">
    <property type="entry name" value="GST_NTER"/>
    <property type="match status" value="1"/>
</dbReference>
<dbReference type="SUPFAM" id="SSF47616">
    <property type="entry name" value="GST C-terminal domain-like"/>
    <property type="match status" value="1"/>
</dbReference>
<dbReference type="InterPro" id="IPR036249">
    <property type="entry name" value="Thioredoxin-like_sf"/>
</dbReference>
<dbReference type="Gene3D" id="1.20.1050.10">
    <property type="match status" value="1"/>
</dbReference>
<evidence type="ECO:0000313" key="4">
    <source>
        <dbReference type="Proteomes" id="UP001151582"/>
    </source>
</evidence>
<dbReference type="PANTHER" id="PTHR11571">
    <property type="entry name" value="GLUTATHIONE S-TRANSFERASE"/>
    <property type="match status" value="1"/>
</dbReference>
<gene>
    <name evidence="3" type="primary">gst-38_1</name>
    <name evidence="3" type="ORF">H4R34_001097</name>
</gene>
<comment type="caution">
    <text evidence="3">The sequence shown here is derived from an EMBL/GenBank/DDBJ whole genome shotgun (WGS) entry which is preliminary data.</text>
</comment>
<dbReference type="InterPro" id="IPR004045">
    <property type="entry name" value="Glutathione_S-Trfase_N"/>
</dbReference>
<dbReference type="GO" id="GO:0006749">
    <property type="term" value="P:glutathione metabolic process"/>
    <property type="evidence" value="ECO:0007669"/>
    <property type="project" value="TreeGrafter"/>
</dbReference>
<feature type="domain" description="GST C-terminal" evidence="2">
    <location>
        <begin position="84"/>
        <end position="210"/>
    </location>
</feature>
<name>A0A9W8BBE4_9FUNG</name>
<protein>
    <submittedName>
        <fullName evidence="3">Glutathione S-transferase</fullName>
    </submittedName>
</protein>
<dbReference type="InterPro" id="IPR010987">
    <property type="entry name" value="Glutathione-S-Trfase_C-like"/>
</dbReference>
<reference evidence="3" key="1">
    <citation type="submission" date="2022-07" db="EMBL/GenBank/DDBJ databases">
        <title>Phylogenomic reconstructions and comparative analyses of Kickxellomycotina fungi.</title>
        <authorList>
            <person name="Reynolds N.K."/>
            <person name="Stajich J.E."/>
            <person name="Barry K."/>
            <person name="Grigoriev I.V."/>
            <person name="Crous P."/>
            <person name="Smith M.E."/>
        </authorList>
    </citation>
    <scope>NUCLEOTIDE SEQUENCE</scope>
    <source>
        <strain evidence="3">RSA 567</strain>
    </source>
</reference>
<dbReference type="SUPFAM" id="SSF52833">
    <property type="entry name" value="Thioredoxin-like"/>
    <property type="match status" value="1"/>
</dbReference>
<dbReference type="PROSITE" id="PS50405">
    <property type="entry name" value="GST_CTER"/>
    <property type="match status" value="1"/>
</dbReference>
<dbReference type="Gene3D" id="3.40.30.10">
    <property type="entry name" value="Glutaredoxin"/>
    <property type="match status" value="1"/>
</dbReference>
<evidence type="ECO:0000259" key="1">
    <source>
        <dbReference type="PROSITE" id="PS50404"/>
    </source>
</evidence>
<dbReference type="OrthoDB" id="414243at2759"/>
<dbReference type="SFLD" id="SFLDS00019">
    <property type="entry name" value="Glutathione_Transferase_(cytos"/>
    <property type="match status" value="1"/>
</dbReference>
<sequence length="212" mass="24236">MPTFELLYFPIAGLGEVARSILDYADADWANKYATNWEQEKPLTPYGKVPVLYEHLPNGETFILPESRAIERYLAIKFGLYGKTAHENALLDSYISQLDEVALRLMISIAGKEELRAPFKALFEQAADHLFTKHSEVLTKNGTGHYLGNQTTWADLSLYFLFTKIRDIGFYSDSLKAKAAPIEKLASTLEQDPNVQRYLQRLAVRKEKEYKH</sequence>
<dbReference type="EMBL" id="JANBQB010000043">
    <property type="protein sequence ID" value="KAJ1983719.1"/>
    <property type="molecule type" value="Genomic_DNA"/>
</dbReference>
<organism evidence="3 4">
    <name type="scientific">Dimargaris verticillata</name>
    <dbReference type="NCBI Taxonomy" id="2761393"/>
    <lineage>
        <taxon>Eukaryota</taxon>
        <taxon>Fungi</taxon>
        <taxon>Fungi incertae sedis</taxon>
        <taxon>Zoopagomycota</taxon>
        <taxon>Kickxellomycotina</taxon>
        <taxon>Dimargaritomycetes</taxon>
        <taxon>Dimargaritales</taxon>
        <taxon>Dimargaritaceae</taxon>
        <taxon>Dimargaris</taxon>
    </lineage>
</organism>
<dbReference type="InterPro" id="IPR036282">
    <property type="entry name" value="Glutathione-S-Trfase_C_sf"/>
</dbReference>
<dbReference type="InterPro" id="IPR004046">
    <property type="entry name" value="GST_C"/>
</dbReference>
<evidence type="ECO:0000313" key="3">
    <source>
        <dbReference type="EMBL" id="KAJ1983719.1"/>
    </source>
</evidence>
<keyword evidence="4" id="KW-1185">Reference proteome</keyword>
<dbReference type="InterPro" id="IPR040079">
    <property type="entry name" value="Glutathione_S-Trfase"/>
</dbReference>
<evidence type="ECO:0000259" key="2">
    <source>
        <dbReference type="PROSITE" id="PS50405"/>
    </source>
</evidence>
<proteinExistence type="predicted"/>
<accession>A0A9W8BBE4</accession>
<feature type="domain" description="GST N-terminal" evidence="1">
    <location>
        <begin position="2"/>
        <end position="82"/>
    </location>
</feature>
<dbReference type="AlphaFoldDB" id="A0A9W8BBE4"/>